<dbReference type="GO" id="GO:0004177">
    <property type="term" value="F:aminopeptidase activity"/>
    <property type="evidence" value="ECO:0007669"/>
    <property type="project" value="UniProtKB-KW"/>
</dbReference>
<feature type="region of interest" description="Disordered" evidence="13">
    <location>
        <begin position="1"/>
        <end position="27"/>
    </location>
</feature>
<organism evidence="16 17">
    <name type="scientific">Exidia glandulosa HHB12029</name>
    <dbReference type="NCBI Taxonomy" id="1314781"/>
    <lineage>
        <taxon>Eukaryota</taxon>
        <taxon>Fungi</taxon>
        <taxon>Dikarya</taxon>
        <taxon>Basidiomycota</taxon>
        <taxon>Agaricomycotina</taxon>
        <taxon>Agaricomycetes</taxon>
        <taxon>Auriculariales</taxon>
        <taxon>Exidiaceae</taxon>
        <taxon>Exidia</taxon>
    </lineage>
</organism>
<dbReference type="OrthoDB" id="16520at2759"/>
<dbReference type="InParanoid" id="A0A165M3N0"/>
<evidence type="ECO:0000259" key="14">
    <source>
        <dbReference type="Pfam" id="PF00326"/>
    </source>
</evidence>
<keyword evidence="12" id="KW-0325">Glycoprotein</keyword>
<evidence type="ECO:0000256" key="10">
    <source>
        <dbReference type="ARBA" id="ARBA00022989"/>
    </source>
</evidence>
<accession>A0A165M3N0</accession>
<evidence type="ECO:0000256" key="9">
    <source>
        <dbReference type="ARBA" id="ARBA00022968"/>
    </source>
</evidence>
<dbReference type="Pfam" id="PF00930">
    <property type="entry name" value="DPPIV_N"/>
    <property type="match status" value="1"/>
</dbReference>
<dbReference type="InterPro" id="IPR002471">
    <property type="entry name" value="Pept_S9_AS"/>
</dbReference>
<dbReference type="InterPro" id="IPR050278">
    <property type="entry name" value="Serine_Prot_S9B/DPPIV"/>
</dbReference>
<dbReference type="Gene3D" id="2.140.10.30">
    <property type="entry name" value="Dipeptidylpeptidase IV, N-terminal domain"/>
    <property type="match status" value="1"/>
</dbReference>
<dbReference type="SUPFAM" id="SSF53474">
    <property type="entry name" value="alpha/beta-Hydrolases"/>
    <property type="match status" value="1"/>
</dbReference>
<dbReference type="InterPro" id="IPR001375">
    <property type="entry name" value="Peptidase_S9_cat"/>
</dbReference>
<evidence type="ECO:0000313" key="17">
    <source>
        <dbReference type="Proteomes" id="UP000077266"/>
    </source>
</evidence>
<evidence type="ECO:0000256" key="3">
    <source>
        <dbReference type="ARBA" id="ARBA00022438"/>
    </source>
</evidence>
<dbReference type="PANTHER" id="PTHR11731:SF200">
    <property type="entry name" value="DIPEPTIDYL PEPTIDASE 10, ISOFORM B"/>
    <property type="match status" value="1"/>
</dbReference>
<sequence length="520" mass="58178">MARTTTSYAPLTQADIDGPDNDVPVLNDAGLAQAWSSTSPRNDSRDRPPTYYGEGAWEVVDGIAAVDEDRGLVYFLAANPTPAEKHLFSVPIPSAGAAPTPSEPKALTDTSTPSYYNAAFSPKAGFYILSYRGPAVPWQNVYKVDNSTFEYQLTENKKLNETLSTFRTPSVNWMTIESDGYELSALEIRPPGMDDTGHTKYPVLFRVYGGPTYNIVSYQFNVDWHWYLACAANLKYIIVMVDGRGTMYRGRKLRNPVRGNLGYYESRDQVNAAKIWAAKRYVDSRRIGIWGWSYGGYMSLKVAELGAGVHSLAMSVAPVVDWRFYDSIYTERYMNTLPLNPEGYDKAAVNNVTAFADIDFLLAHGSGDDNVHFANSAHLLDMFTQHKIRNYRFRMFTDSDHSIYTRGANRELHEWMTDFLYEKWGKGGQLYLAAVRTRQPAPEVEGEVLSASLERGRDPLENEFHGAGDLTMLSTCPLNRENRKFLEAFLDMELPACSSAVYILSSNSPTVPLIACAISP</sequence>
<evidence type="ECO:0000256" key="13">
    <source>
        <dbReference type="SAM" id="MobiDB-lite"/>
    </source>
</evidence>
<protein>
    <submittedName>
        <fullName evidence="16">Alpha/beta-hydrolase</fullName>
    </submittedName>
</protein>
<comment type="subcellular location">
    <subcellularLocation>
        <location evidence="1">Vacuole membrane</location>
        <topology evidence="1">Single-pass type II membrane protein</topology>
    </subcellularLocation>
</comment>
<keyword evidence="4" id="KW-0926">Vacuole</keyword>
<keyword evidence="3" id="KW-0031">Aminopeptidase</keyword>
<keyword evidence="10" id="KW-1133">Transmembrane helix</keyword>
<dbReference type="Pfam" id="PF00326">
    <property type="entry name" value="Peptidase_S9"/>
    <property type="match status" value="1"/>
</dbReference>
<gene>
    <name evidence="16" type="ORF">EXIGLDRAFT_700316</name>
</gene>
<evidence type="ECO:0000256" key="8">
    <source>
        <dbReference type="ARBA" id="ARBA00022825"/>
    </source>
</evidence>
<evidence type="ECO:0000259" key="15">
    <source>
        <dbReference type="Pfam" id="PF00930"/>
    </source>
</evidence>
<dbReference type="Proteomes" id="UP000077266">
    <property type="component" value="Unassembled WGS sequence"/>
</dbReference>
<evidence type="ECO:0000256" key="1">
    <source>
        <dbReference type="ARBA" id="ARBA00004576"/>
    </source>
</evidence>
<dbReference type="EMBL" id="KV425915">
    <property type="protein sequence ID" value="KZV98721.1"/>
    <property type="molecule type" value="Genomic_DNA"/>
</dbReference>
<dbReference type="GO" id="GO:0006508">
    <property type="term" value="P:proteolysis"/>
    <property type="evidence" value="ECO:0007669"/>
    <property type="project" value="UniProtKB-KW"/>
</dbReference>
<keyword evidence="17" id="KW-1185">Reference proteome</keyword>
<feature type="compositionally biased region" description="Polar residues" evidence="13">
    <location>
        <begin position="1"/>
        <end position="10"/>
    </location>
</feature>
<keyword evidence="7 16" id="KW-0378">Hydrolase</keyword>
<dbReference type="STRING" id="1314781.A0A165M3N0"/>
<proteinExistence type="inferred from homology"/>
<dbReference type="GO" id="GO:0005774">
    <property type="term" value="C:vacuolar membrane"/>
    <property type="evidence" value="ECO:0007669"/>
    <property type="project" value="UniProtKB-SubCell"/>
</dbReference>
<dbReference type="GO" id="GO:0004252">
    <property type="term" value="F:serine-type endopeptidase activity"/>
    <property type="evidence" value="ECO:0007669"/>
    <property type="project" value="InterPro"/>
</dbReference>
<dbReference type="SUPFAM" id="SSF82171">
    <property type="entry name" value="DPP6 N-terminal domain-like"/>
    <property type="match status" value="1"/>
</dbReference>
<name>A0A165M3N0_EXIGL</name>
<dbReference type="InterPro" id="IPR002469">
    <property type="entry name" value="Peptidase_S9B_N"/>
</dbReference>
<reference evidence="16 17" key="1">
    <citation type="journal article" date="2016" name="Mol. Biol. Evol.">
        <title>Comparative Genomics of Early-Diverging Mushroom-Forming Fungi Provides Insights into the Origins of Lignocellulose Decay Capabilities.</title>
        <authorList>
            <person name="Nagy L.G."/>
            <person name="Riley R."/>
            <person name="Tritt A."/>
            <person name="Adam C."/>
            <person name="Daum C."/>
            <person name="Floudas D."/>
            <person name="Sun H."/>
            <person name="Yadav J.S."/>
            <person name="Pangilinan J."/>
            <person name="Larsson K.H."/>
            <person name="Matsuura K."/>
            <person name="Barry K."/>
            <person name="Labutti K."/>
            <person name="Kuo R."/>
            <person name="Ohm R.A."/>
            <person name="Bhattacharya S.S."/>
            <person name="Shirouzu T."/>
            <person name="Yoshinaga Y."/>
            <person name="Martin F.M."/>
            <person name="Grigoriev I.V."/>
            <person name="Hibbett D.S."/>
        </authorList>
    </citation>
    <scope>NUCLEOTIDE SEQUENCE [LARGE SCALE GENOMIC DNA]</scope>
    <source>
        <strain evidence="16 17">HHB12029</strain>
    </source>
</reference>
<evidence type="ECO:0000256" key="2">
    <source>
        <dbReference type="ARBA" id="ARBA00006150"/>
    </source>
</evidence>
<keyword evidence="8" id="KW-0720">Serine protease</keyword>
<keyword evidence="6" id="KW-0812">Transmembrane</keyword>
<evidence type="ECO:0000256" key="5">
    <source>
        <dbReference type="ARBA" id="ARBA00022670"/>
    </source>
</evidence>
<keyword evidence="11" id="KW-0472">Membrane</keyword>
<evidence type="ECO:0000256" key="7">
    <source>
        <dbReference type="ARBA" id="ARBA00022801"/>
    </source>
</evidence>
<evidence type="ECO:0000313" key="16">
    <source>
        <dbReference type="EMBL" id="KZV98721.1"/>
    </source>
</evidence>
<feature type="domain" description="Peptidase S9 prolyl oligopeptidase catalytic" evidence="14">
    <location>
        <begin position="226"/>
        <end position="425"/>
    </location>
</feature>
<evidence type="ECO:0000256" key="4">
    <source>
        <dbReference type="ARBA" id="ARBA00022554"/>
    </source>
</evidence>
<evidence type="ECO:0000256" key="6">
    <source>
        <dbReference type="ARBA" id="ARBA00022692"/>
    </source>
</evidence>
<dbReference type="PANTHER" id="PTHR11731">
    <property type="entry name" value="PROTEASE FAMILY S9B,C DIPEPTIDYL-PEPTIDASE IV-RELATED"/>
    <property type="match status" value="1"/>
</dbReference>
<dbReference type="GO" id="GO:0008239">
    <property type="term" value="F:dipeptidyl-peptidase activity"/>
    <property type="evidence" value="ECO:0007669"/>
    <property type="project" value="TreeGrafter"/>
</dbReference>
<dbReference type="Gene3D" id="3.40.50.1820">
    <property type="entry name" value="alpha/beta hydrolase"/>
    <property type="match status" value="1"/>
</dbReference>
<evidence type="ECO:0000256" key="11">
    <source>
        <dbReference type="ARBA" id="ARBA00023136"/>
    </source>
</evidence>
<dbReference type="AlphaFoldDB" id="A0A165M3N0"/>
<dbReference type="InterPro" id="IPR029058">
    <property type="entry name" value="AB_hydrolase_fold"/>
</dbReference>
<dbReference type="GO" id="GO:0005886">
    <property type="term" value="C:plasma membrane"/>
    <property type="evidence" value="ECO:0007669"/>
    <property type="project" value="TreeGrafter"/>
</dbReference>
<evidence type="ECO:0000256" key="12">
    <source>
        <dbReference type="ARBA" id="ARBA00023180"/>
    </source>
</evidence>
<keyword evidence="5" id="KW-0645">Protease</keyword>
<dbReference type="FunFam" id="3.40.50.1820:FF:000003">
    <property type="entry name" value="Dipeptidyl peptidase 4"/>
    <property type="match status" value="1"/>
</dbReference>
<feature type="domain" description="Dipeptidylpeptidase IV N-terminal" evidence="15">
    <location>
        <begin position="46"/>
        <end position="138"/>
    </location>
</feature>
<keyword evidence="9" id="KW-0735">Signal-anchor</keyword>
<dbReference type="PROSITE" id="PS00708">
    <property type="entry name" value="PRO_ENDOPEP_SER"/>
    <property type="match status" value="1"/>
</dbReference>
<comment type="similarity">
    <text evidence="2">Belongs to the peptidase S9B family.</text>
</comment>